<keyword evidence="3" id="KW-1185">Reference proteome</keyword>
<dbReference type="GO" id="GO:0003677">
    <property type="term" value="F:DNA binding"/>
    <property type="evidence" value="ECO:0007669"/>
    <property type="project" value="InterPro"/>
</dbReference>
<evidence type="ECO:0000259" key="1">
    <source>
        <dbReference type="PROSITE" id="PS50943"/>
    </source>
</evidence>
<evidence type="ECO:0000313" key="3">
    <source>
        <dbReference type="Proteomes" id="UP000199673"/>
    </source>
</evidence>
<dbReference type="Proteomes" id="UP000199673">
    <property type="component" value="Unassembled WGS sequence"/>
</dbReference>
<dbReference type="PROSITE" id="PS50943">
    <property type="entry name" value="HTH_CROC1"/>
    <property type="match status" value="1"/>
</dbReference>
<dbReference type="SUPFAM" id="SSF47413">
    <property type="entry name" value="lambda repressor-like DNA-binding domains"/>
    <property type="match status" value="1"/>
</dbReference>
<dbReference type="InterPro" id="IPR010982">
    <property type="entry name" value="Lambda_DNA-bd_dom_sf"/>
</dbReference>
<accession>A0A1I7CR60</accession>
<dbReference type="OrthoDB" id="674942at2"/>
<evidence type="ECO:0000313" key="2">
    <source>
        <dbReference type="EMBL" id="SFU01819.1"/>
    </source>
</evidence>
<dbReference type="EMBL" id="FPBF01000005">
    <property type="protein sequence ID" value="SFU01819.1"/>
    <property type="molecule type" value="Genomic_DNA"/>
</dbReference>
<gene>
    <name evidence="2" type="ORF">SAMN04489724_3336</name>
</gene>
<dbReference type="AlphaFoldDB" id="A0A1I7CR60"/>
<feature type="domain" description="HTH cro/C1-type" evidence="1">
    <location>
        <begin position="42"/>
        <end position="78"/>
    </location>
</feature>
<protein>
    <recommendedName>
        <fullName evidence="1">HTH cro/C1-type domain-containing protein</fullName>
    </recommendedName>
</protein>
<reference evidence="3" key="1">
    <citation type="submission" date="2016-10" db="EMBL/GenBank/DDBJ databases">
        <authorList>
            <person name="Varghese N."/>
            <person name="Submissions S."/>
        </authorList>
    </citation>
    <scope>NUCLEOTIDE SEQUENCE [LARGE SCALE GENOMIC DNA]</scope>
    <source>
        <strain evidence="3">DSM 23445</strain>
    </source>
</reference>
<dbReference type="Gene3D" id="1.10.260.40">
    <property type="entry name" value="lambda repressor-like DNA-binding domains"/>
    <property type="match status" value="1"/>
</dbReference>
<dbReference type="InterPro" id="IPR001387">
    <property type="entry name" value="Cro/C1-type_HTH"/>
</dbReference>
<proteinExistence type="predicted"/>
<organism evidence="2 3">
    <name type="scientific">Algoriphagus locisalis</name>
    <dbReference type="NCBI Taxonomy" id="305507"/>
    <lineage>
        <taxon>Bacteria</taxon>
        <taxon>Pseudomonadati</taxon>
        <taxon>Bacteroidota</taxon>
        <taxon>Cytophagia</taxon>
        <taxon>Cytophagales</taxon>
        <taxon>Cyclobacteriaceae</taxon>
        <taxon>Algoriphagus</taxon>
    </lineage>
</organism>
<sequence length="99" mass="11648">MENQEEKLTPKAELLKSIGDRMEYLRKLEGYTNSDIFSYDKGINRSQYGKYEKGNSDLQISTLIRIIHSYNNMTIEKFFEGVDIPEEFTKTNSKPERSR</sequence>
<name>A0A1I7CR60_9BACT</name>
<dbReference type="RefSeq" id="WP_091695563.1">
    <property type="nucleotide sequence ID" value="NZ_FPBF01000005.1"/>
</dbReference>